<reference evidence="1 2" key="1">
    <citation type="submission" date="2021-06" db="EMBL/GenBank/DDBJ databases">
        <authorList>
            <person name="Palmer J.M."/>
        </authorList>
    </citation>
    <scope>NUCLEOTIDE SEQUENCE [LARGE SCALE GENOMIC DNA]</scope>
    <source>
        <strain evidence="1 2">GA_2019</strain>
        <tissue evidence="1">Muscle</tissue>
    </source>
</reference>
<comment type="caution">
    <text evidence="1">The sequence shown here is derived from an EMBL/GenBank/DDBJ whole genome shotgun (WGS) entry which is preliminary data.</text>
</comment>
<dbReference type="InterPro" id="IPR011993">
    <property type="entry name" value="PH-like_dom_sf"/>
</dbReference>
<organism evidence="1 2">
    <name type="scientific">Goodea atripinnis</name>
    <dbReference type="NCBI Taxonomy" id="208336"/>
    <lineage>
        <taxon>Eukaryota</taxon>
        <taxon>Metazoa</taxon>
        <taxon>Chordata</taxon>
        <taxon>Craniata</taxon>
        <taxon>Vertebrata</taxon>
        <taxon>Euteleostomi</taxon>
        <taxon>Actinopterygii</taxon>
        <taxon>Neopterygii</taxon>
        <taxon>Teleostei</taxon>
        <taxon>Neoteleostei</taxon>
        <taxon>Acanthomorphata</taxon>
        <taxon>Ovalentaria</taxon>
        <taxon>Atherinomorphae</taxon>
        <taxon>Cyprinodontiformes</taxon>
        <taxon>Goodeidae</taxon>
        <taxon>Goodea</taxon>
    </lineage>
</organism>
<accession>A0ABV0NQL3</accession>
<dbReference type="EMBL" id="JAHRIO010044045">
    <property type="protein sequence ID" value="MEQ2173129.1"/>
    <property type="molecule type" value="Genomic_DNA"/>
</dbReference>
<gene>
    <name evidence="1" type="primary">PLCD4_4</name>
    <name evidence="1" type="ORF">GOODEAATRI_028748</name>
</gene>
<dbReference type="Proteomes" id="UP001476798">
    <property type="component" value="Unassembled WGS sequence"/>
</dbReference>
<name>A0ABV0NQL3_9TELE</name>
<evidence type="ECO:0000313" key="2">
    <source>
        <dbReference type="Proteomes" id="UP001476798"/>
    </source>
</evidence>
<feature type="non-terminal residue" evidence="1">
    <location>
        <position position="52"/>
    </location>
</feature>
<dbReference type="SUPFAM" id="SSF50729">
    <property type="entry name" value="PH domain-like"/>
    <property type="match status" value="1"/>
</dbReference>
<evidence type="ECO:0000313" key="1">
    <source>
        <dbReference type="EMBL" id="MEQ2173129.1"/>
    </source>
</evidence>
<protein>
    <submittedName>
        <fullName evidence="1">1-phosphatidylinositol 4,5-bisphosphate phosphodiesterase delta-4</fullName>
    </submittedName>
</protein>
<keyword evidence="2" id="KW-1185">Reference proteome</keyword>
<sequence length="52" mass="6286">VKRDENIQSMLVGTLMRKIKSRNWKKQRYFKLQDDIMTIWYKSKKAGKAHST</sequence>
<proteinExistence type="predicted"/>
<feature type="non-terminal residue" evidence="1">
    <location>
        <position position="1"/>
    </location>
</feature>
<dbReference type="Gene3D" id="2.30.29.30">
    <property type="entry name" value="Pleckstrin-homology domain (PH domain)/Phosphotyrosine-binding domain (PTB)"/>
    <property type="match status" value="1"/>
</dbReference>